<feature type="region of interest" description="Disordered" evidence="1">
    <location>
        <begin position="38"/>
        <end position="74"/>
    </location>
</feature>
<dbReference type="EMBL" id="KI894021">
    <property type="protein sequence ID" value="OCF25530.1"/>
    <property type="molecule type" value="Genomic_DNA"/>
</dbReference>
<dbReference type="EMBL" id="CP144544">
    <property type="protein sequence ID" value="WVW84196.1"/>
    <property type="molecule type" value="Genomic_DNA"/>
</dbReference>
<feature type="compositionally biased region" description="Basic residues" evidence="1">
    <location>
        <begin position="706"/>
        <end position="717"/>
    </location>
</feature>
<feature type="compositionally biased region" description="Basic and acidic residues" evidence="1">
    <location>
        <begin position="416"/>
        <end position="426"/>
    </location>
</feature>
<feature type="compositionally biased region" description="Basic and acidic residues" evidence="1">
    <location>
        <begin position="693"/>
        <end position="705"/>
    </location>
</feature>
<evidence type="ECO:0000313" key="2">
    <source>
        <dbReference type="EMBL" id="OCF25530.1"/>
    </source>
</evidence>
<feature type="compositionally biased region" description="Low complexity" evidence="1">
    <location>
        <begin position="124"/>
        <end position="137"/>
    </location>
</feature>
<reference evidence="2" key="1">
    <citation type="submission" date="2013-07" db="EMBL/GenBank/DDBJ databases">
        <title>The Genome Sequence of Cryptococcus bestiolae CBS10118.</title>
        <authorList>
            <consortium name="The Broad Institute Genome Sequencing Platform"/>
            <person name="Cuomo C."/>
            <person name="Litvintseva A."/>
            <person name="Chen Y."/>
            <person name="Heitman J."/>
            <person name="Sun S."/>
            <person name="Springer D."/>
            <person name="Dromer F."/>
            <person name="Young S.K."/>
            <person name="Zeng Q."/>
            <person name="Gargeya S."/>
            <person name="Fitzgerald M."/>
            <person name="Abouelleil A."/>
            <person name="Alvarado L."/>
            <person name="Berlin A.M."/>
            <person name="Chapman S.B."/>
            <person name="Dewar J."/>
            <person name="Goldberg J."/>
            <person name="Griggs A."/>
            <person name="Gujja S."/>
            <person name="Hansen M."/>
            <person name="Howarth C."/>
            <person name="Imamovic A."/>
            <person name="Larimer J."/>
            <person name="McCowan C."/>
            <person name="Murphy C."/>
            <person name="Pearson M."/>
            <person name="Priest M."/>
            <person name="Roberts A."/>
            <person name="Saif S."/>
            <person name="Shea T."/>
            <person name="Sykes S."/>
            <person name="Wortman J."/>
            <person name="Nusbaum C."/>
            <person name="Birren B."/>
        </authorList>
    </citation>
    <scope>NUCLEOTIDE SEQUENCE [LARGE SCALE GENOMIC DNA]</scope>
    <source>
        <strain evidence="2">CBS 10118</strain>
    </source>
</reference>
<reference evidence="3" key="2">
    <citation type="submission" date="2013-07" db="EMBL/GenBank/DDBJ databases">
        <authorList>
            <consortium name="The Broad Institute Genome Sequencing Platform"/>
            <person name="Cuomo C."/>
            <person name="Litvintseva A."/>
            <person name="Chen Y."/>
            <person name="Heitman J."/>
            <person name="Sun S."/>
            <person name="Springer D."/>
            <person name="Dromer F."/>
            <person name="Young S.K."/>
            <person name="Zeng Q."/>
            <person name="Gargeya S."/>
            <person name="Fitzgerald M."/>
            <person name="Abouelleil A."/>
            <person name="Alvarado L."/>
            <person name="Berlin A.M."/>
            <person name="Chapman S.B."/>
            <person name="Dewar J."/>
            <person name="Goldberg J."/>
            <person name="Griggs A."/>
            <person name="Gujja S."/>
            <person name="Hansen M."/>
            <person name="Howarth C."/>
            <person name="Imamovic A."/>
            <person name="Larimer J."/>
            <person name="McCowan C."/>
            <person name="Murphy C."/>
            <person name="Pearson M."/>
            <person name="Priest M."/>
            <person name="Roberts A."/>
            <person name="Saif S."/>
            <person name="Shea T."/>
            <person name="Sykes S."/>
            <person name="Wortman J."/>
            <person name="Nusbaum C."/>
            <person name="Birren B."/>
        </authorList>
    </citation>
    <scope>NUCLEOTIDE SEQUENCE</scope>
    <source>
        <strain evidence="3">CBS 10118</strain>
    </source>
</reference>
<evidence type="ECO:0000313" key="4">
    <source>
        <dbReference type="Proteomes" id="UP000092730"/>
    </source>
</evidence>
<feature type="region of interest" description="Disordered" evidence="1">
    <location>
        <begin position="397"/>
        <end position="641"/>
    </location>
</feature>
<name>A0A1B9G3E5_9TREE</name>
<dbReference type="AlphaFoldDB" id="A0A1B9G3E5"/>
<feature type="region of interest" description="Disordered" evidence="1">
    <location>
        <begin position="180"/>
        <end position="304"/>
    </location>
</feature>
<feature type="compositionally biased region" description="Pro residues" evidence="1">
    <location>
        <begin position="224"/>
        <end position="236"/>
    </location>
</feature>
<organism evidence="2">
    <name type="scientific">Kwoniella bestiolae CBS 10118</name>
    <dbReference type="NCBI Taxonomy" id="1296100"/>
    <lineage>
        <taxon>Eukaryota</taxon>
        <taxon>Fungi</taxon>
        <taxon>Dikarya</taxon>
        <taxon>Basidiomycota</taxon>
        <taxon>Agaricomycotina</taxon>
        <taxon>Tremellomycetes</taxon>
        <taxon>Tremellales</taxon>
        <taxon>Cryptococcaceae</taxon>
        <taxon>Kwoniella</taxon>
    </lineage>
</organism>
<dbReference type="VEuPathDB" id="FungiDB:I302_05350"/>
<dbReference type="Proteomes" id="UP000092730">
    <property type="component" value="Chromosome 4"/>
</dbReference>
<feature type="compositionally biased region" description="Pro residues" evidence="1">
    <location>
        <begin position="495"/>
        <end position="505"/>
    </location>
</feature>
<feature type="compositionally biased region" description="Polar residues" evidence="1">
    <location>
        <begin position="628"/>
        <end position="639"/>
    </location>
</feature>
<feature type="compositionally biased region" description="Polar residues" evidence="1">
    <location>
        <begin position="506"/>
        <end position="526"/>
    </location>
</feature>
<feature type="compositionally biased region" description="Polar residues" evidence="1">
    <location>
        <begin position="402"/>
        <end position="415"/>
    </location>
</feature>
<feature type="compositionally biased region" description="Low complexity" evidence="1">
    <location>
        <begin position="326"/>
        <end position="343"/>
    </location>
</feature>
<accession>A0A1B9G3E5</accession>
<evidence type="ECO:0000256" key="1">
    <source>
        <dbReference type="SAM" id="MobiDB-lite"/>
    </source>
</evidence>
<feature type="region of interest" description="Disordered" evidence="1">
    <location>
        <begin position="317"/>
        <end position="372"/>
    </location>
</feature>
<dbReference type="RefSeq" id="XP_019046600.1">
    <property type="nucleotide sequence ID" value="XM_019191970.1"/>
</dbReference>
<keyword evidence="4" id="KW-1185">Reference proteome</keyword>
<feature type="region of interest" description="Disordered" evidence="1">
    <location>
        <begin position="676"/>
        <end position="717"/>
    </location>
</feature>
<feature type="compositionally biased region" description="Polar residues" evidence="1">
    <location>
        <begin position="574"/>
        <end position="598"/>
    </location>
</feature>
<proteinExistence type="predicted"/>
<evidence type="ECO:0000313" key="3">
    <source>
        <dbReference type="EMBL" id="WVW84196.1"/>
    </source>
</evidence>
<gene>
    <name evidence="2" type="ORF">I302_05350</name>
    <name evidence="3" type="ORF">I302_106226</name>
</gene>
<reference evidence="3" key="4">
    <citation type="submission" date="2024-02" db="EMBL/GenBank/DDBJ databases">
        <title>Comparative genomics of Cryptococcus and Kwoniella reveals pathogenesis evolution and contrasting modes of karyotype evolution via chromosome fusion or intercentromeric recombination.</title>
        <authorList>
            <person name="Coelho M.A."/>
            <person name="David-Palma M."/>
            <person name="Shea T."/>
            <person name="Bowers K."/>
            <person name="McGinley-Smith S."/>
            <person name="Mohammad A.W."/>
            <person name="Gnirke A."/>
            <person name="Yurkov A.M."/>
            <person name="Nowrousian M."/>
            <person name="Sun S."/>
            <person name="Cuomo C.A."/>
            <person name="Heitman J."/>
        </authorList>
    </citation>
    <scope>NUCLEOTIDE SEQUENCE</scope>
    <source>
        <strain evidence="3">CBS 10118</strain>
    </source>
</reference>
<reference evidence="2" key="3">
    <citation type="submission" date="2014-01" db="EMBL/GenBank/DDBJ databases">
        <title>Evolution of pathogenesis and genome organization in the Tremellales.</title>
        <authorList>
            <person name="Cuomo C."/>
            <person name="Litvintseva A."/>
            <person name="Heitman J."/>
            <person name="Chen Y."/>
            <person name="Sun S."/>
            <person name="Springer D."/>
            <person name="Dromer F."/>
            <person name="Young S."/>
            <person name="Zeng Q."/>
            <person name="Chapman S."/>
            <person name="Gujja S."/>
            <person name="Saif S."/>
            <person name="Birren B."/>
        </authorList>
    </citation>
    <scope>NUCLEOTIDE SEQUENCE</scope>
    <source>
        <strain evidence="2">CBS 10118</strain>
    </source>
</reference>
<dbReference type="GeneID" id="30209749"/>
<feature type="compositionally biased region" description="Basic residues" evidence="1">
    <location>
        <begin position="289"/>
        <end position="302"/>
    </location>
</feature>
<feature type="compositionally biased region" description="Polar residues" evidence="1">
    <location>
        <begin position="156"/>
        <end position="166"/>
    </location>
</feature>
<feature type="region of interest" description="Disordered" evidence="1">
    <location>
        <begin position="652"/>
        <end position="671"/>
    </location>
</feature>
<feature type="compositionally biased region" description="Polar residues" evidence="1">
    <location>
        <begin position="238"/>
        <end position="248"/>
    </location>
</feature>
<dbReference type="OrthoDB" id="2575758at2759"/>
<dbReference type="KEGG" id="kbi:30209749"/>
<protein>
    <submittedName>
        <fullName evidence="2">Uncharacterized protein</fullName>
    </submittedName>
</protein>
<feature type="region of interest" description="Disordered" evidence="1">
    <location>
        <begin position="124"/>
        <end position="166"/>
    </location>
</feature>
<sequence>MTHQYRSTRPILVERSSSSHSSFLSNIYLDPNCVIPESPTISPDHADSPITTDTTEEERELSRTSSNDSGEYEDLDDLQVSAQICIRNNYTTIGGGTKPLRVKKKKGVTAVKVGSKTKKRISIAYSPSSSANSYSYSRQLPKDPTSPRHTSKPRRNPSSNSGKSNLSKTYANISSIFLNLPSPSDSPLTPRDHPEKMRSHPQGRFSDSSLHLGLGKFTSYDPISPGPSPPTSPLPSPNKRTFVSSSPNEYRKKALPIPPSPLTPSRAPRKAAALLGVHTPSHGNPKMGSGKKTHGLNTKHFRPLPNSTLTEIEKFFGDVPHKSKKSSSSTSTKPRSKGTSASAGAGGGMDERGMGDRKVGQGETVKYKSEDGSMWLDVEEEQEFAWLLSEILALIPQPLPDTDTSLSKIRTNDSTSSREERDRWEMENFTSVLSLPKPKPTKTNGGKSGRKGKGSDNSFLDLDTPKPPRELNINPWSHKRSLSNPTSPTKLSISPPMPALIPPPRTSSKPASSLPNDPSPMTNGYCSNTPSGSGSGSGSDSEKFSSPPRIKNRPPPLTLKRIKPSSKLPILTATAPSTHPSTGPRQSQLVTAKESQPQPRAVVAQQIPDLTSEDKGRYNITVPIPHPQVQSKKYETPSTPFVRPRAALRPLASEGEGVPPVPPLPFSIPVKEEPTSFFEPVTPTEPHGTRKNNTQEERAGKEKKSWLKRVVRRPLKG</sequence>
<feature type="compositionally biased region" description="Basic and acidic residues" evidence="1">
    <location>
        <begin position="349"/>
        <end position="371"/>
    </location>
</feature>